<proteinExistence type="predicted"/>
<reference evidence="1 2" key="2">
    <citation type="journal article" date="2010" name="Stand. Genomic Sci.">
        <title>Complete genome sequence of Sulfurospirillum deleyianum type strain (5175).</title>
        <authorList>
            <person name="Sikorski J."/>
            <person name="Lapidus A."/>
            <person name="Copeland A."/>
            <person name="Glavina Del Rio T."/>
            <person name="Nolan M."/>
            <person name="Lucas S."/>
            <person name="Chen F."/>
            <person name="Tice H."/>
            <person name="Cheng J.F."/>
            <person name="Saunders E."/>
            <person name="Bruce D."/>
            <person name="Goodwin L."/>
            <person name="Pitluck S."/>
            <person name="Ovchinnikova G."/>
            <person name="Pati A."/>
            <person name="Ivanova N."/>
            <person name="Mavromatis K."/>
            <person name="Chen A."/>
            <person name="Palaniappan K."/>
            <person name="Chain P."/>
            <person name="Land M."/>
            <person name="Hauser L."/>
            <person name="Chang Y.J."/>
            <person name="Jeffries C.D."/>
            <person name="Brettin T."/>
            <person name="Detter J.C."/>
            <person name="Han C."/>
            <person name="Rohde M."/>
            <person name="Lang E."/>
            <person name="Spring S."/>
            <person name="Goker M."/>
            <person name="Bristow J."/>
            <person name="Eisen J.A."/>
            <person name="Markowitz V."/>
            <person name="Hugenholtz P."/>
            <person name="Kyrpides N.C."/>
            <person name="Klenk H.P."/>
        </authorList>
    </citation>
    <scope>NUCLEOTIDE SEQUENCE [LARGE SCALE GENOMIC DNA]</scope>
    <source>
        <strain evidence="2">ATCC 51133 / DSM 6946 / 5175</strain>
    </source>
</reference>
<dbReference type="KEGG" id="sdl:Sdel_0936"/>
<keyword evidence="2" id="KW-1185">Reference proteome</keyword>
<dbReference type="OrthoDB" id="5339975at2"/>
<dbReference type="Proteomes" id="UP000002222">
    <property type="component" value="Chromosome"/>
</dbReference>
<sequence length="147" mass="17073">MQETQALNLLDIPRSTFKEWSNPTHKKHKLYLLLKHIDATYAESCIAQKVPKKILIILNRNIKQEERFSDNEIFKLFSKKSYAKLTSRERVAFAKIVRECEEEEFNELFNEGVVSKEAFLHLLSASPLAPFSALTVSHNTLSRTRHV</sequence>
<evidence type="ECO:0000313" key="1">
    <source>
        <dbReference type="EMBL" id="ACZ11966.1"/>
    </source>
</evidence>
<dbReference type="EMBL" id="CP001816">
    <property type="protein sequence ID" value="ACZ11966.1"/>
    <property type="molecule type" value="Genomic_DNA"/>
</dbReference>
<protein>
    <submittedName>
        <fullName evidence="1">Uncharacterized protein</fullName>
    </submittedName>
</protein>
<accession>D1B1J6</accession>
<dbReference type="HOGENOM" id="CLU_1767085_0_0_7"/>
<evidence type="ECO:0000313" key="2">
    <source>
        <dbReference type="Proteomes" id="UP000002222"/>
    </source>
</evidence>
<name>D1B1J6_SULD5</name>
<organism evidence="1 2">
    <name type="scientific">Sulfurospirillum deleyianum (strain ATCC 51133 / DSM 6946 / 5175)</name>
    <dbReference type="NCBI Taxonomy" id="525898"/>
    <lineage>
        <taxon>Bacteria</taxon>
        <taxon>Pseudomonadati</taxon>
        <taxon>Campylobacterota</taxon>
        <taxon>Epsilonproteobacteria</taxon>
        <taxon>Campylobacterales</taxon>
        <taxon>Sulfurospirillaceae</taxon>
        <taxon>Sulfurospirillum</taxon>
    </lineage>
</organism>
<dbReference type="RefSeq" id="WP_012856729.1">
    <property type="nucleotide sequence ID" value="NC_013512.1"/>
</dbReference>
<dbReference type="AlphaFoldDB" id="D1B1J6"/>
<gene>
    <name evidence="1" type="ordered locus">Sdel_0936</name>
</gene>
<reference evidence="2" key="1">
    <citation type="submission" date="2009-11" db="EMBL/GenBank/DDBJ databases">
        <title>The complete genome of Sulfurospirillum deleyianum DSM 6946.</title>
        <authorList>
            <consortium name="US DOE Joint Genome Institute (JGI-PGF)"/>
            <person name="Lucas S."/>
            <person name="Copeland A."/>
            <person name="Lapidus A."/>
            <person name="Glavina del Rio T."/>
            <person name="Dalin E."/>
            <person name="Tice H."/>
            <person name="Bruce D."/>
            <person name="Goodwin L."/>
            <person name="Pitluck S."/>
            <person name="Kyrpides N."/>
            <person name="Mavromatis K."/>
            <person name="Ivanova N."/>
            <person name="Ovchinnikova G."/>
            <person name="Munk A.C."/>
            <person name="Lu M."/>
            <person name="Brettin T."/>
            <person name="Detter J.C."/>
            <person name="Han C."/>
            <person name="Tapia R."/>
            <person name="Larimer F."/>
            <person name="Land M."/>
            <person name="Hauser L."/>
            <person name="Markowitz V."/>
            <person name="Cheng J.F."/>
            <person name="Hugenholtz P."/>
            <person name="Woyke T."/>
            <person name="Wu D."/>
            <person name="Aumann P."/>
            <person name="Schneider S."/>
            <person name="Lang E."/>
            <person name="Spring S."/>
            <person name="Klenk H.P."/>
            <person name="Eisen J.A."/>
        </authorList>
    </citation>
    <scope>NUCLEOTIDE SEQUENCE [LARGE SCALE GENOMIC DNA]</scope>
    <source>
        <strain evidence="2">ATCC 51133 / DSM 6946 / 5175</strain>
    </source>
</reference>